<name>A0A699QYX8_TANCI</name>
<protein>
    <submittedName>
        <fullName evidence="1">Uncharacterized protein</fullName>
    </submittedName>
</protein>
<evidence type="ECO:0000313" key="1">
    <source>
        <dbReference type="EMBL" id="GFC78396.1"/>
    </source>
</evidence>
<proteinExistence type="predicted"/>
<dbReference type="EMBL" id="BKCJ011065450">
    <property type="protein sequence ID" value="GFC78396.1"/>
    <property type="molecule type" value="Genomic_DNA"/>
</dbReference>
<reference evidence="1" key="1">
    <citation type="journal article" date="2019" name="Sci. Rep.">
        <title>Draft genome of Tanacetum cinerariifolium, the natural source of mosquito coil.</title>
        <authorList>
            <person name="Yamashiro T."/>
            <person name="Shiraishi A."/>
            <person name="Satake H."/>
            <person name="Nakayama K."/>
        </authorList>
    </citation>
    <scope>NUCLEOTIDE SEQUENCE</scope>
</reference>
<gene>
    <name evidence="1" type="ORF">Tci_850366</name>
</gene>
<accession>A0A699QYX8</accession>
<organism evidence="1">
    <name type="scientific">Tanacetum cinerariifolium</name>
    <name type="common">Dalmatian daisy</name>
    <name type="synonym">Chrysanthemum cinerariifolium</name>
    <dbReference type="NCBI Taxonomy" id="118510"/>
    <lineage>
        <taxon>Eukaryota</taxon>
        <taxon>Viridiplantae</taxon>
        <taxon>Streptophyta</taxon>
        <taxon>Embryophyta</taxon>
        <taxon>Tracheophyta</taxon>
        <taxon>Spermatophyta</taxon>
        <taxon>Magnoliopsida</taxon>
        <taxon>eudicotyledons</taxon>
        <taxon>Gunneridae</taxon>
        <taxon>Pentapetalae</taxon>
        <taxon>asterids</taxon>
        <taxon>campanulids</taxon>
        <taxon>Asterales</taxon>
        <taxon>Asteraceae</taxon>
        <taxon>Asteroideae</taxon>
        <taxon>Anthemideae</taxon>
        <taxon>Anthemidinae</taxon>
        <taxon>Tanacetum</taxon>
    </lineage>
</organism>
<feature type="non-terminal residue" evidence="1">
    <location>
        <position position="1"/>
    </location>
</feature>
<comment type="caution">
    <text evidence="1">The sequence shown here is derived from an EMBL/GenBank/DDBJ whole genome shotgun (WGS) entry which is preliminary data.</text>
</comment>
<sequence length="81" mass="9315">PAKPPDGNTEILNIKMMGDVSNQKVPRPEFMITRVSNQEKSPDLLSHRGFENFQPSAECPMKIHRKNNPTLDVPRFHFYPP</sequence>
<dbReference type="AlphaFoldDB" id="A0A699QYX8"/>